<dbReference type="OrthoDB" id="2564795at2"/>
<dbReference type="Gene3D" id="2.40.110.10">
    <property type="entry name" value="Butyryl-CoA Dehydrogenase, subunit A, domain 2"/>
    <property type="match status" value="1"/>
</dbReference>
<feature type="domain" description="Acyl-CoA dehydrogenase/oxidase N-terminal" evidence="1">
    <location>
        <begin position="13"/>
        <end position="109"/>
    </location>
</feature>
<proteinExistence type="predicted"/>
<dbReference type="InterPro" id="IPR037069">
    <property type="entry name" value="AcylCoA_DH/ox_N_sf"/>
</dbReference>
<dbReference type="PANTHER" id="PTHR43884:SF12">
    <property type="entry name" value="ISOVALERYL-COA DEHYDROGENASE, MITOCHONDRIAL-RELATED"/>
    <property type="match status" value="1"/>
</dbReference>
<dbReference type="GO" id="GO:0050660">
    <property type="term" value="F:flavin adenine dinucleotide binding"/>
    <property type="evidence" value="ECO:0007669"/>
    <property type="project" value="InterPro"/>
</dbReference>
<gene>
    <name evidence="2" type="ORF">SAMN05216238_107219</name>
</gene>
<dbReference type="Gene3D" id="1.10.540.10">
    <property type="entry name" value="Acyl-CoA dehydrogenase/oxidase, N-terminal domain"/>
    <property type="match status" value="1"/>
</dbReference>
<protein>
    <recommendedName>
        <fullName evidence="1">Acyl-CoA dehydrogenase/oxidase N-terminal domain-containing protein</fullName>
    </recommendedName>
</protein>
<accession>A0A1I1XHX3</accession>
<evidence type="ECO:0000313" key="2">
    <source>
        <dbReference type="EMBL" id="SFE05343.1"/>
    </source>
</evidence>
<dbReference type="RefSeq" id="WP_090085493.1">
    <property type="nucleotide sequence ID" value="NZ_FOMR01000007.1"/>
</dbReference>
<dbReference type="SUPFAM" id="SSF56645">
    <property type="entry name" value="Acyl-CoA dehydrogenase NM domain-like"/>
    <property type="match status" value="1"/>
</dbReference>
<reference evidence="3" key="1">
    <citation type="submission" date="2016-10" db="EMBL/GenBank/DDBJ databases">
        <authorList>
            <person name="Varghese N."/>
            <person name="Submissions S."/>
        </authorList>
    </citation>
    <scope>NUCLEOTIDE SEQUENCE [LARGE SCALE GENOMIC DNA]</scope>
    <source>
        <strain evidence="3">DSM 22530</strain>
    </source>
</reference>
<dbReference type="InterPro" id="IPR013786">
    <property type="entry name" value="AcylCoA_DH/ox_N"/>
</dbReference>
<keyword evidence="3" id="KW-1185">Reference proteome</keyword>
<dbReference type="AlphaFoldDB" id="A0A1I1XHX3"/>
<dbReference type="Proteomes" id="UP000199474">
    <property type="component" value="Unassembled WGS sequence"/>
</dbReference>
<dbReference type="EMBL" id="FOMR01000007">
    <property type="protein sequence ID" value="SFE05343.1"/>
    <property type="molecule type" value="Genomic_DNA"/>
</dbReference>
<dbReference type="PANTHER" id="PTHR43884">
    <property type="entry name" value="ACYL-COA DEHYDROGENASE"/>
    <property type="match status" value="1"/>
</dbReference>
<name>A0A1I1XHX3_9BACI</name>
<dbReference type="InterPro" id="IPR009100">
    <property type="entry name" value="AcylCoA_DH/oxidase_NM_dom_sf"/>
</dbReference>
<sequence length="355" mass="40112">MIKENTASELNALSQLLQSDLKPLVRKIDAEHYYPKEFLSALGDKGYYTSVSMGEQEISLREFQLLEEVSNVCMTTGFVLWCHLAALTYVRYSHNHYLTNEILPKLEKGTILAGTGLSNPMKFYADVEKLQLKAKRTEGGYKLSGALPSVSNLDPGHWFGAVAETDNNRRVMLFIPCDTDGLSFKERTNYMGINGSATYACRFKDCFIPDEWVISEDADAFIEKVRPIFLMYQIPLGLGVTKASIESIKKTRNKQAGCNHYLPIQADELDDELSYQRQTIYQYVKANTGKLQWQPLVQLRLDITYLTLKAANASMIHSGGAGYMNISNPARRLRETFFLTNLTPTVKHLEKMLAS</sequence>
<evidence type="ECO:0000259" key="1">
    <source>
        <dbReference type="Pfam" id="PF02771"/>
    </source>
</evidence>
<dbReference type="InterPro" id="IPR046373">
    <property type="entry name" value="Acyl-CoA_Oxase/DH_mid-dom_sf"/>
</dbReference>
<dbReference type="GO" id="GO:0003995">
    <property type="term" value="F:acyl-CoA dehydrogenase activity"/>
    <property type="evidence" value="ECO:0007669"/>
    <property type="project" value="TreeGrafter"/>
</dbReference>
<dbReference type="STRING" id="640948.SAMN05216238_107219"/>
<dbReference type="Pfam" id="PF02771">
    <property type="entry name" value="Acyl-CoA_dh_N"/>
    <property type="match status" value="1"/>
</dbReference>
<evidence type="ECO:0000313" key="3">
    <source>
        <dbReference type="Proteomes" id="UP000199474"/>
    </source>
</evidence>
<organism evidence="2 3">
    <name type="scientific">Lentibacillus persicus</name>
    <dbReference type="NCBI Taxonomy" id="640948"/>
    <lineage>
        <taxon>Bacteria</taxon>
        <taxon>Bacillati</taxon>
        <taxon>Bacillota</taxon>
        <taxon>Bacilli</taxon>
        <taxon>Bacillales</taxon>
        <taxon>Bacillaceae</taxon>
        <taxon>Lentibacillus</taxon>
    </lineage>
</organism>